<name>A0A1I1PUS1_9BURK</name>
<protein>
    <submittedName>
        <fullName evidence="2">Serine/threonine protein phosphatase PrpC</fullName>
    </submittedName>
</protein>
<proteinExistence type="predicted"/>
<evidence type="ECO:0000259" key="1">
    <source>
        <dbReference type="SMART" id="SM00332"/>
    </source>
</evidence>
<sequence length="324" mass="34490">MPPVLSDFQFAPRFDVAVASRRGAGPVQRPENQDNFVVIDVAGQACHLLGQELRRSRVRGWPAGHGRVAVLDGMGGHGHGREAAEAVAAGLLTVPACRSAAELARHLDVLHAELQRHFAGQTGTRPGTTLTMLELPAGGAPLLYHVGDSRLYEVGPAGAMPLTVDHVPATAAALAGRIDQRGWWRQVHGEHAPQIAQAFILGNAFSNPAHLSDPLFELTPVNLPSWLCHLPDRRVLALREDAVYVLATDGFWSCAAPDAFVGGWPELLAGSPDAAAMLERLFGAIESPPAGLQPDNLTALVLRPLAQHGDETALPYHAPVLKHS</sequence>
<feature type="domain" description="PPM-type phosphatase" evidence="1">
    <location>
        <begin position="5"/>
        <end position="302"/>
    </location>
</feature>
<dbReference type="OrthoDB" id="9801841at2"/>
<reference evidence="3" key="1">
    <citation type="submission" date="2016-10" db="EMBL/GenBank/DDBJ databases">
        <authorList>
            <person name="Varghese N."/>
            <person name="Submissions S."/>
        </authorList>
    </citation>
    <scope>NUCLEOTIDE SEQUENCE [LARGE SCALE GENOMIC DNA]</scope>
    <source>
        <strain evidence="3">CGMCC 1.12041</strain>
    </source>
</reference>
<accession>A0A1I1PUS1</accession>
<dbReference type="AlphaFoldDB" id="A0A1I1PUS1"/>
<dbReference type="EMBL" id="FOLD01000016">
    <property type="protein sequence ID" value="SFD11348.1"/>
    <property type="molecule type" value="Genomic_DNA"/>
</dbReference>
<dbReference type="Gene3D" id="3.60.40.10">
    <property type="entry name" value="PPM-type phosphatase domain"/>
    <property type="match status" value="1"/>
</dbReference>
<gene>
    <name evidence="2" type="ORF">SAMN05216204_11682</name>
</gene>
<dbReference type="SUPFAM" id="SSF81606">
    <property type="entry name" value="PP2C-like"/>
    <property type="match status" value="1"/>
</dbReference>
<dbReference type="STRING" id="1164594.SAMN05216204_11682"/>
<dbReference type="RefSeq" id="WP_091875276.1">
    <property type="nucleotide sequence ID" value="NZ_FOLD01000016.1"/>
</dbReference>
<dbReference type="SMART" id="SM00332">
    <property type="entry name" value="PP2Cc"/>
    <property type="match status" value="1"/>
</dbReference>
<dbReference type="Proteomes" id="UP000198639">
    <property type="component" value="Unassembled WGS sequence"/>
</dbReference>
<evidence type="ECO:0000313" key="3">
    <source>
        <dbReference type="Proteomes" id="UP000198639"/>
    </source>
</evidence>
<dbReference type="InterPro" id="IPR001932">
    <property type="entry name" value="PPM-type_phosphatase-like_dom"/>
</dbReference>
<dbReference type="InterPro" id="IPR036457">
    <property type="entry name" value="PPM-type-like_dom_sf"/>
</dbReference>
<keyword evidence="3" id="KW-1185">Reference proteome</keyword>
<organism evidence="2 3">
    <name type="scientific">Massilia yuzhufengensis</name>
    <dbReference type="NCBI Taxonomy" id="1164594"/>
    <lineage>
        <taxon>Bacteria</taxon>
        <taxon>Pseudomonadati</taxon>
        <taxon>Pseudomonadota</taxon>
        <taxon>Betaproteobacteria</taxon>
        <taxon>Burkholderiales</taxon>
        <taxon>Oxalobacteraceae</taxon>
        <taxon>Telluria group</taxon>
        <taxon>Massilia</taxon>
    </lineage>
</organism>
<evidence type="ECO:0000313" key="2">
    <source>
        <dbReference type="EMBL" id="SFD11348.1"/>
    </source>
</evidence>